<protein>
    <recommendedName>
        <fullName evidence="5">Integrase, catalytic region, zinc finger, CCHC-type, peptidase aspartic, catalytic</fullName>
    </recommendedName>
</protein>
<feature type="compositionally biased region" description="Polar residues" evidence="2">
    <location>
        <begin position="650"/>
        <end position="666"/>
    </location>
</feature>
<evidence type="ECO:0000256" key="1">
    <source>
        <dbReference type="SAM" id="Coils"/>
    </source>
</evidence>
<reference evidence="3" key="2">
    <citation type="submission" date="2022-01" db="EMBL/GenBank/DDBJ databases">
        <authorList>
            <person name="Yamashiro T."/>
            <person name="Shiraishi A."/>
            <person name="Satake H."/>
            <person name="Nakayama K."/>
        </authorList>
    </citation>
    <scope>NUCLEOTIDE SEQUENCE</scope>
</reference>
<evidence type="ECO:0000313" key="4">
    <source>
        <dbReference type="Proteomes" id="UP001151760"/>
    </source>
</evidence>
<comment type="caution">
    <text evidence="3">The sequence shown here is derived from an EMBL/GenBank/DDBJ whole genome shotgun (WGS) entry which is preliminary data.</text>
</comment>
<feature type="coiled-coil region" evidence="1">
    <location>
        <begin position="427"/>
        <end position="468"/>
    </location>
</feature>
<feature type="region of interest" description="Disordered" evidence="2">
    <location>
        <begin position="618"/>
        <end position="666"/>
    </location>
</feature>
<evidence type="ECO:0008006" key="5">
    <source>
        <dbReference type="Google" id="ProtNLM"/>
    </source>
</evidence>
<keyword evidence="4" id="KW-1185">Reference proteome</keyword>
<name>A0ABQ5AY79_9ASTR</name>
<gene>
    <name evidence="3" type="ORF">Tco_0840835</name>
</gene>
<evidence type="ECO:0000256" key="2">
    <source>
        <dbReference type="SAM" id="MobiDB-lite"/>
    </source>
</evidence>
<accession>A0ABQ5AY79</accession>
<reference evidence="3" key="1">
    <citation type="journal article" date="2022" name="Int. J. Mol. Sci.">
        <title>Draft Genome of Tanacetum Coccineum: Genomic Comparison of Closely Related Tanacetum-Family Plants.</title>
        <authorList>
            <person name="Yamashiro T."/>
            <person name="Shiraishi A."/>
            <person name="Nakayama K."/>
            <person name="Satake H."/>
        </authorList>
    </citation>
    <scope>NUCLEOTIDE SEQUENCE</scope>
</reference>
<proteinExistence type="predicted"/>
<organism evidence="3 4">
    <name type="scientific">Tanacetum coccineum</name>
    <dbReference type="NCBI Taxonomy" id="301880"/>
    <lineage>
        <taxon>Eukaryota</taxon>
        <taxon>Viridiplantae</taxon>
        <taxon>Streptophyta</taxon>
        <taxon>Embryophyta</taxon>
        <taxon>Tracheophyta</taxon>
        <taxon>Spermatophyta</taxon>
        <taxon>Magnoliopsida</taxon>
        <taxon>eudicotyledons</taxon>
        <taxon>Gunneridae</taxon>
        <taxon>Pentapetalae</taxon>
        <taxon>asterids</taxon>
        <taxon>campanulids</taxon>
        <taxon>Asterales</taxon>
        <taxon>Asteraceae</taxon>
        <taxon>Asteroideae</taxon>
        <taxon>Anthemideae</taxon>
        <taxon>Anthemidinae</taxon>
        <taxon>Tanacetum</taxon>
    </lineage>
</organism>
<keyword evidence="1" id="KW-0175">Coiled coil</keyword>
<sequence length="855" mass="97689">MMANLSSCDSDVLSEVPYSDTYLNDMINQEVQEMPYSKQTHIDDFQDNEINSDSNIISYSQYLQESQDAVIQDTNSYAPNDLLVLSLVEQMTDYVANLDKENQTNKMVKEKESLSTTLTVFKTECKEKESKYMDKEIVLENQNKELENTLSLGYQNAFYLKKAQRIQPTLYDGSVIAKEHNVISVIDDEETLILEEESRSKMLDKQNDPISIKQKINISPIDYSKLNKIKEDFDKRFVTQKELSTEQACWLKHTNYNPDTSVKSHTPVRIEAPSELSKVMKKRTISDVITASVWGFEHTKACSVTEIIPFLKVLKDTFNAFDKTLLDEVTEVQTVFNQMKTAVDQCSIDKNDFEIQINQLNIDNDQLLKQIMSQKIVHIAMNSMDILNVNKSCVDECNKCQELEIELLKKKDLIEKDVYDKLLKNSVENVKKDIDEIEMINIELEHNVAKLLSENENLRKEREHLKSIYKDQFDLIRKIRIQSKEHCDSLIAQINAKSIENSNLNAQLQEKIFAIAALKNELRKLKGKNIVDTAVSKPSATIAPGMFKLDIEPISHRLKNNRDAHEVYLEKTIENTDTIRELELLVYVSKTCSSLTKPCEKLVAVTPMNKDKKVRFAEPVTSSSNIPKQTDSLKTKDSNKPLLTSIGVKPTTSASGSKPSGNTTNNRITYTSTVRFGIDHIAKIIGYGDYQMGNVTISRVYYVEGLGCALMQRGKVENATTEMLRSLDQLMERKEGGGMYLLWAPLIGDVRTLMMDEAHASRSWWKIYFAALVDIVEGIENTAKTCIRLIILKRTEKYLADTNLHVHLEEIKVNKTLRFAEEPVEIIDREVKSLKRSRIPIVKSIGTRSEVMRIS</sequence>
<feature type="coiled-coil region" evidence="1">
    <location>
        <begin position="501"/>
        <end position="528"/>
    </location>
</feature>
<dbReference type="EMBL" id="BQNB010012663">
    <property type="protein sequence ID" value="GJT06373.1"/>
    <property type="molecule type" value="Genomic_DNA"/>
</dbReference>
<feature type="compositionally biased region" description="Polar residues" evidence="2">
    <location>
        <begin position="620"/>
        <end position="630"/>
    </location>
</feature>
<dbReference type="Proteomes" id="UP001151760">
    <property type="component" value="Unassembled WGS sequence"/>
</dbReference>
<evidence type="ECO:0000313" key="3">
    <source>
        <dbReference type="EMBL" id="GJT06373.1"/>
    </source>
</evidence>